<dbReference type="RefSeq" id="WP_074951086.1">
    <property type="nucleotide sequence ID" value="NZ_FPBV01000006.1"/>
</dbReference>
<keyword evidence="2" id="KW-1185">Reference proteome</keyword>
<gene>
    <name evidence="1" type="ORF">SAMN05421543_106163</name>
</gene>
<accession>A0A1I7IE41</accession>
<dbReference type="OrthoDB" id="2617623at2"/>
<evidence type="ECO:0000313" key="1">
    <source>
        <dbReference type="EMBL" id="SFU71158.1"/>
    </source>
</evidence>
<protein>
    <submittedName>
        <fullName evidence="1">Uncharacterized protein</fullName>
    </submittedName>
</protein>
<dbReference type="Proteomes" id="UP000183508">
    <property type="component" value="Unassembled WGS sequence"/>
</dbReference>
<evidence type="ECO:0000313" key="2">
    <source>
        <dbReference type="Proteomes" id="UP000183508"/>
    </source>
</evidence>
<proteinExistence type="predicted"/>
<dbReference type="EMBL" id="FPBV01000006">
    <property type="protein sequence ID" value="SFU71158.1"/>
    <property type="molecule type" value="Genomic_DNA"/>
</dbReference>
<dbReference type="Pfam" id="PF21822">
    <property type="entry name" value="Phage_TAC_15"/>
    <property type="match status" value="1"/>
</dbReference>
<reference evidence="2" key="1">
    <citation type="submission" date="2016-10" db="EMBL/GenBank/DDBJ databases">
        <authorList>
            <person name="Varghese N."/>
        </authorList>
    </citation>
    <scope>NUCLEOTIDE SEQUENCE [LARGE SCALE GENOMIC DNA]</scope>
    <source>
        <strain evidence="2">DSM 17980</strain>
    </source>
</reference>
<dbReference type="InterPro" id="IPR049156">
    <property type="entry name" value="Phage_chap_TAC_15-like"/>
</dbReference>
<sequence length="153" mass="16727">MGEKYKDVEINGRKFRIRKFSARDGSYILIKVMSILAPMFQGLDLNQVQNVKDVSDVASNGLDVFGMIAKLITLSESDFNYIQEKCLRVCSEHLPSGFVPVLNDNGSFGVLNLEDDTVTVLALTAHALIFNLQSFFAGSPLQGLVGGLLATPQ</sequence>
<name>A0A1I7IE41_9BACL</name>
<organism evidence="1 2">
    <name type="scientific">Alicyclobacillus macrosporangiidus</name>
    <dbReference type="NCBI Taxonomy" id="392015"/>
    <lineage>
        <taxon>Bacteria</taxon>
        <taxon>Bacillati</taxon>
        <taxon>Bacillota</taxon>
        <taxon>Bacilli</taxon>
        <taxon>Bacillales</taxon>
        <taxon>Alicyclobacillaceae</taxon>
        <taxon>Alicyclobacillus</taxon>
    </lineage>
</organism>
<dbReference type="AlphaFoldDB" id="A0A1I7IE41"/>
<dbReference type="STRING" id="392015.SAMN05421543_106163"/>